<dbReference type="Gene3D" id="3.40.50.300">
    <property type="entry name" value="P-loop containing nucleotide triphosphate hydrolases"/>
    <property type="match status" value="1"/>
</dbReference>
<dbReference type="SUPFAM" id="SSF52540">
    <property type="entry name" value="P-loop containing nucleoside triphosphate hydrolases"/>
    <property type="match status" value="1"/>
</dbReference>
<reference evidence="9" key="2">
    <citation type="submission" date="2025-08" db="UniProtKB">
        <authorList>
            <consortium name="RefSeq"/>
        </authorList>
    </citation>
    <scope>IDENTIFICATION</scope>
    <source>
        <tissue evidence="9">Seedling</tissue>
    </source>
</reference>
<reference evidence="8" key="1">
    <citation type="submission" date="2025-05" db="UniProtKB">
        <authorList>
            <consortium name="RefSeq"/>
        </authorList>
    </citation>
    <scope>NUCLEOTIDE SEQUENCE [LARGE SCALE GENOMIC DNA]</scope>
</reference>
<organism evidence="8 9">
    <name type="scientific">Ziziphus jujuba</name>
    <name type="common">Chinese jujube</name>
    <name type="synonym">Ziziphus sativa</name>
    <dbReference type="NCBI Taxonomy" id="326968"/>
    <lineage>
        <taxon>Eukaryota</taxon>
        <taxon>Viridiplantae</taxon>
        <taxon>Streptophyta</taxon>
        <taxon>Embryophyta</taxon>
        <taxon>Tracheophyta</taxon>
        <taxon>Spermatophyta</taxon>
        <taxon>Magnoliopsida</taxon>
        <taxon>eudicotyledons</taxon>
        <taxon>Gunneridae</taxon>
        <taxon>Pentapetalae</taxon>
        <taxon>rosids</taxon>
        <taxon>fabids</taxon>
        <taxon>Rosales</taxon>
        <taxon>Rhamnaceae</taxon>
        <taxon>Paliureae</taxon>
        <taxon>Ziziphus</taxon>
    </lineage>
</organism>
<dbReference type="Gene3D" id="3.80.10.10">
    <property type="entry name" value="Ribonuclease Inhibitor"/>
    <property type="match status" value="1"/>
</dbReference>
<dbReference type="InterPro" id="IPR042197">
    <property type="entry name" value="Apaf_helical"/>
</dbReference>
<dbReference type="InterPro" id="IPR036388">
    <property type="entry name" value="WH-like_DNA-bd_sf"/>
</dbReference>
<dbReference type="GeneID" id="107403736"/>
<feature type="domain" description="Disease resistance protein winged helix" evidence="6">
    <location>
        <begin position="449"/>
        <end position="523"/>
    </location>
</feature>
<evidence type="ECO:0000313" key="8">
    <source>
        <dbReference type="Proteomes" id="UP001652623"/>
    </source>
</evidence>
<evidence type="ECO:0000259" key="5">
    <source>
        <dbReference type="Pfam" id="PF18052"/>
    </source>
</evidence>
<dbReference type="InParanoid" id="A0A6P3YRP5"/>
<evidence type="ECO:0000256" key="2">
    <source>
        <dbReference type="ARBA" id="ARBA00022741"/>
    </source>
</evidence>
<dbReference type="InterPro" id="IPR041118">
    <property type="entry name" value="Rx_N"/>
</dbReference>
<dbReference type="Pfam" id="PF00931">
    <property type="entry name" value="NB-ARC"/>
    <property type="match status" value="1"/>
</dbReference>
<keyword evidence="1" id="KW-0677">Repeat</keyword>
<evidence type="ECO:0000259" key="7">
    <source>
        <dbReference type="Pfam" id="PF23598"/>
    </source>
</evidence>
<dbReference type="SUPFAM" id="SSF52058">
    <property type="entry name" value="L domain-like"/>
    <property type="match status" value="1"/>
</dbReference>
<dbReference type="InterPro" id="IPR002182">
    <property type="entry name" value="NB-ARC"/>
</dbReference>
<dbReference type="GO" id="GO:0043531">
    <property type="term" value="F:ADP binding"/>
    <property type="evidence" value="ECO:0007669"/>
    <property type="project" value="InterPro"/>
</dbReference>
<keyword evidence="2" id="KW-0547">Nucleotide-binding</keyword>
<dbReference type="InterPro" id="IPR038005">
    <property type="entry name" value="RX-like_CC"/>
</dbReference>
<dbReference type="Gene3D" id="1.20.5.4130">
    <property type="match status" value="1"/>
</dbReference>
<dbReference type="Pfam" id="PF23559">
    <property type="entry name" value="WHD_DRP"/>
    <property type="match status" value="1"/>
</dbReference>
<feature type="domain" description="NB-ARC" evidence="4">
    <location>
        <begin position="184"/>
        <end position="361"/>
    </location>
</feature>
<feature type="domain" description="Disease resistance R13L4/SHOC-2-like LRR" evidence="7">
    <location>
        <begin position="570"/>
        <end position="721"/>
    </location>
</feature>
<keyword evidence="8" id="KW-1185">Reference proteome</keyword>
<protein>
    <submittedName>
        <fullName evidence="9">Disease resistance protein RPM1-like</fullName>
    </submittedName>
</protein>
<evidence type="ECO:0000259" key="4">
    <source>
        <dbReference type="Pfam" id="PF00931"/>
    </source>
</evidence>
<dbReference type="AlphaFoldDB" id="A0A6P3YRP5"/>
<dbReference type="CDD" id="cd14798">
    <property type="entry name" value="RX-CC_like"/>
    <property type="match status" value="1"/>
</dbReference>
<dbReference type="Pfam" id="PF18052">
    <property type="entry name" value="Rx_N"/>
    <property type="match status" value="1"/>
</dbReference>
<dbReference type="PRINTS" id="PR00364">
    <property type="entry name" value="DISEASERSIST"/>
</dbReference>
<dbReference type="Proteomes" id="UP001652623">
    <property type="component" value="Chromosome 1"/>
</dbReference>
<gene>
    <name evidence="9" type="primary">LOC107403736</name>
</gene>
<evidence type="ECO:0000256" key="3">
    <source>
        <dbReference type="ARBA" id="ARBA00022821"/>
    </source>
</evidence>
<dbReference type="InterPro" id="IPR058922">
    <property type="entry name" value="WHD_DRP"/>
</dbReference>
<keyword evidence="3" id="KW-0611">Plant defense</keyword>
<dbReference type="PANTHER" id="PTHR23155:SF1052">
    <property type="entry name" value="DISEASE RESISTANCE PROTEIN RPM1"/>
    <property type="match status" value="1"/>
</dbReference>
<dbReference type="InterPro" id="IPR044974">
    <property type="entry name" value="Disease_R_plants"/>
</dbReference>
<dbReference type="InterPro" id="IPR032675">
    <property type="entry name" value="LRR_dom_sf"/>
</dbReference>
<evidence type="ECO:0000256" key="1">
    <source>
        <dbReference type="ARBA" id="ARBA00022737"/>
    </source>
</evidence>
<accession>A0A6P3YRP5</accession>
<dbReference type="InterPro" id="IPR055414">
    <property type="entry name" value="LRR_R13L4/SHOC2-like"/>
</dbReference>
<name>A0A6P3YRP5_ZIZJJ</name>
<dbReference type="GO" id="GO:0098542">
    <property type="term" value="P:defense response to other organism"/>
    <property type="evidence" value="ECO:0007669"/>
    <property type="project" value="TreeGrafter"/>
</dbReference>
<feature type="domain" description="Disease resistance N-terminal" evidence="5">
    <location>
        <begin position="5"/>
        <end position="94"/>
    </location>
</feature>
<dbReference type="KEGG" id="zju:107403736"/>
<evidence type="ECO:0000313" key="9">
    <source>
        <dbReference type="RefSeq" id="XP_015866135.3"/>
    </source>
</evidence>
<dbReference type="InterPro" id="IPR027417">
    <property type="entry name" value="P-loop_NTPase"/>
</dbReference>
<dbReference type="Gene3D" id="1.10.8.430">
    <property type="entry name" value="Helical domain of apoptotic protease-activating factors"/>
    <property type="match status" value="1"/>
</dbReference>
<dbReference type="Pfam" id="PF23598">
    <property type="entry name" value="LRR_14"/>
    <property type="match status" value="1"/>
</dbReference>
<dbReference type="PANTHER" id="PTHR23155">
    <property type="entry name" value="DISEASE RESISTANCE PROTEIN RP"/>
    <property type="match status" value="1"/>
</dbReference>
<sequence>MAETAVGLAIDHLVQLLTNEASLLRGVRSQVSSIKRELEAIQCFLKDVDMMADLEEEGSTSRFAGVTLWVKELREVAFQIKDVIDEYQFHLERYPGHGHGFIGSLGQIGRSIVKLKPRYHIASRIQEIKKAVVEISERSKRYGFDSIAQPQGTTNGNPSQYISGYDPRKGSIYLEEDDVVGIESPRDELVGWLLNNDQQPRRAVISVVGMGGVGKTTLARKVYDRVKNDFDCYAWITVSHSYQEEELLKNVITQFCDVNKEPLPQGIGSMNEQILTNKVREYLQQKRYVVFFDDVWKKEFWGDIEHALLDNKNGGRIVITTRSNEVVNFCKISSFVHVHELKPLDPENALELFRKRAFQYEVGGCCPSNLEYLSHKIVERCGGLPLAIVAIAGLLSTKHKTIDEWKKLHDNLGSELENNQDLTSITKILSLSYYDLPYHLKCCFLYFGMYPEDYLIKKSRLIRQWIAESFVKPKKDKTLEEVAQEYLTELIDRSLVQVRTSNTDIGIKKGGVCHVHDLLHEVIRKKIEDLSFCHILYGNESTFKGGLVTRRISIVNGSSNVLHSSYQDSQVRSILNFNNSDERLGNSILSSHKKNFKLLKVVDFEDGILDHVHKNIGKLFHLRYLSLRNTNVKMLPRSIGKLVNLETLDVRGTFVVELPAEIKRLRKLRNLLVYNRSYDIDTQFNPSKTKGLKVQEGIGCLEALQKLSYLEVSEMGVHVIKE</sequence>
<dbReference type="RefSeq" id="XP_015866135.3">
    <property type="nucleotide sequence ID" value="XM_016010649.4"/>
</dbReference>
<dbReference type="Gene3D" id="1.10.10.10">
    <property type="entry name" value="Winged helix-like DNA-binding domain superfamily/Winged helix DNA-binding domain"/>
    <property type="match status" value="1"/>
</dbReference>
<proteinExistence type="predicted"/>
<evidence type="ECO:0000259" key="6">
    <source>
        <dbReference type="Pfam" id="PF23559"/>
    </source>
</evidence>